<organism evidence="2">
    <name type="scientific">Palpitomonas bilix</name>
    <dbReference type="NCBI Taxonomy" id="652834"/>
    <lineage>
        <taxon>Eukaryota</taxon>
        <taxon>Eukaryota incertae sedis</taxon>
    </lineage>
</organism>
<feature type="region of interest" description="Disordered" evidence="1">
    <location>
        <begin position="173"/>
        <end position="203"/>
    </location>
</feature>
<name>A0A7S3D6K1_9EUKA</name>
<reference evidence="2" key="1">
    <citation type="submission" date="2021-01" db="EMBL/GenBank/DDBJ databases">
        <authorList>
            <person name="Corre E."/>
            <person name="Pelletier E."/>
            <person name="Niang G."/>
            <person name="Scheremetjew M."/>
            <person name="Finn R."/>
            <person name="Kale V."/>
            <person name="Holt S."/>
            <person name="Cochrane G."/>
            <person name="Meng A."/>
            <person name="Brown T."/>
            <person name="Cohen L."/>
        </authorList>
    </citation>
    <scope>NUCLEOTIDE SEQUENCE</scope>
    <source>
        <strain evidence="2">NIES-2562</strain>
    </source>
</reference>
<evidence type="ECO:0000313" key="2">
    <source>
        <dbReference type="EMBL" id="CAE0248274.1"/>
    </source>
</evidence>
<gene>
    <name evidence="2" type="ORF">PBIL07802_LOCUS10470</name>
</gene>
<proteinExistence type="predicted"/>
<evidence type="ECO:0000256" key="1">
    <source>
        <dbReference type="SAM" id="MobiDB-lite"/>
    </source>
</evidence>
<protein>
    <submittedName>
        <fullName evidence="2">Uncharacterized protein</fullName>
    </submittedName>
</protein>
<accession>A0A7S3D6K1</accession>
<dbReference type="AlphaFoldDB" id="A0A7S3D6K1"/>
<dbReference type="EMBL" id="HBIB01016122">
    <property type="protein sequence ID" value="CAE0248274.1"/>
    <property type="molecule type" value="Transcribed_RNA"/>
</dbReference>
<sequence length="409" mass="45365">MKFAEAEVSECIEVPDKKDPSYESKYGLGASFSTPEELRMAIRLWHFHHTKTFKYKKNNLKKLEASCDQEEDCSFYLLALKKGDKLEVTKTTPHSCSQLTYTDDLAQKSLGRAYFKANELVHLFPTGMEISRSTVQEVLEKPHGFSSLFFETGYSKTLIKNIQVAAKKLQRKGDASLKPVSSRPRQNSSERAPFARSHSSAYQSDMNDDAGLAGFSALPTLPTAVQLPVLPLTGDSTERMGALRVSAQPEARGMRAEPVSAYPSLLTGPVLRYLSVKQRANQDSSIILVPPKAIDFWMSEGMAASPPIELKAQQSSQGSASWLLLATTFGNNDEEIVLAAAMDSTISPVDVWQGFVDYFLSTYKNLLPSDQVFIIPDQQVARELGEAGFYNYFVCASLASNQARKRQRV</sequence>